<dbReference type="Proteomes" id="UP000823388">
    <property type="component" value="Chromosome 5N"/>
</dbReference>
<dbReference type="AlphaFoldDB" id="A0A8T0RNM3"/>
<accession>A0A8T0RNM3</accession>
<evidence type="ECO:0000313" key="2">
    <source>
        <dbReference type="Proteomes" id="UP000823388"/>
    </source>
</evidence>
<comment type="caution">
    <text evidence="1">The sequence shown here is derived from an EMBL/GenBank/DDBJ whole genome shotgun (WGS) entry which is preliminary data.</text>
</comment>
<dbReference type="EMBL" id="CM029046">
    <property type="protein sequence ID" value="KAG2587024.1"/>
    <property type="molecule type" value="Genomic_DNA"/>
</dbReference>
<organism evidence="1 2">
    <name type="scientific">Panicum virgatum</name>
    <name type="common">Blackwell switchgrass</name>
    <dbReference type="NCBI Taxonomy" id="38727"/>
    <lineage>
        <taxon>Eukaryota</taxon>
        <taxon>Viridiplantae</taxon>
        <taxon>Streptophyta</taxon>
        <taxon>Embryophyta</taxon>
        <taxon>Tracheophyta</taxon>
        <taxon>Spermatophyta</taxon>
        <taxon>Magnoliopsida</taxon>
        <taxon>Liliopsida</taxon>
        <taxon>Poales</taxon>
        <taxon>Poaceae</taxon>
        <taxon>PACMAD clade</taxon>
        <taxon>Panicoideae</taxon>
        <taxon>Panicodae</taxon>
        <taxon>Paniceae</taxon>
        <taxon>Panicinae</taxon>
        <taxon>Panicum</taxon>
        <taxon>Panicum sect. Hiantes</taxon>
    </lineage>
</organism>
<gene>
    <name evidence="1" type="ORF">PVAP13_5NG121443</name>
</gene>
<protein>
    <submittedName>
        <fullName evidence="1">Uncharacterized protein</fullName>
    </submittedName>
</protein>
<evidence type="ECO:0000313" key="1">
    <source>
        <dbReference type="EMBL" id="KAG2587024.1"/>
    </source>
</evidence>
<reference evidence="1" key="1">
    <citation type="submission" date="2020-05" db="EMBL/GenBank/DDBJ databases">
        <title>WGS assembly of Panicum virgatum.</title>
        <authorList>
            <person name="Lovell J.T."/>
            <person name="Jenkins J."/>
            <person name="Shu S."/>
            <person name="Juenger T.E."/>
            <person name="Schmutz J."/>
        </authorList>
    </citation>
    <scope>NUCLEOTIDE SEQUENCE</scope>
    <source>
        <strain evidence="1">AP13</strain>
    </source>
</reference>
<name>A0A8T0RNM3_PANVG</name>
<proteinExistence type="predicted"/>
<keyword evidence="2" id="KW-1185">Reference proteome</keyword>
<sequence>MYVRRPKYLVHVHVCGTNERAEFFSTRKPEPGGVDGWSQQQSATLAPAYIKACAVLCWGTSFSDQYAQGEPARRLNLHPSLHHAGDDLDIASVRSLVRPAHLHHAGGDLVTILVFFVAEPESATASALNRGREKQVEGAEGKAMAPLFIFGCVKG</sequence>